<sequence>MEQANLLKGYLNEGRREGVVLPATTGPLQTIEGFGEIRLRVARYQDADASFSVVEMELGQGESIPRHTNTLNERTLICYGGEGVVKGGGKETPFKQGGSLFVSRGAYVEILQQGTEPLRFTTISLVPDAADAEALFPLNLKGLAIGDGADAPGSQVLLEQEEEGHDYWQAAPSLGYITMKFEEEMPHDYYFSISSQTLDPGSQVRHHGHVKSTEVAVCTRGRGRAVIFDTELEYGLGDMLIFPPTVTHHFINDSGEPWTYTGIFTPRSVEDALRKTGVRKLPGMERPVGIPRNPDTERMLVEQYGFIIPGIS</sequence>
<dbReference type="PANTHER" id="PTHR36440">
    <property type="entry name" value="PUTATIVE (AFU_ORTHOLOGUE AFUA_8G07350)-RELATED"/>
    <property type="match status" value="1"/>
</dbReference>
<dbReference type="Pfam" id="PF07883">
    <property type="entry name" value="Cupin_2"/>
    <property type="match status" value="1"/>
</dbReference>
<dbReference type="SUPFAM" id="SSF51182">
    <property type="entry name" value="RmlC-like cupins"/>
    <property type="match status" value="1"/>
</dbReference>
<reference evidence="2 3" key="1">
    <citation type="submission" date="2019-02" db="EMBL/GenBank/DDBJ databases">
        <authorList>
            <person name="Li Y."/>
        </authorList>
    </citation>
    <scope>NUCLEOTIDE SEQUENCE [LARGE SCALE GENOMIC DNA]</scope>
    <source>
        <strain evidence="2 3">3-7</strain>
    </source>
</reference>
<comment type="caution">
    <text evidence="2">The sequence shown here is derived from an EMBL/GenBank/DDBJ whole genome shotgun (WGS) entry which is preliminary data.</text>
</comment>
<dbReference type="CDD" id="cd02208">
    <property type="entry name" value="cupin_RmlC-like"/>
    <property type="match status" value="1"/>
</dbReference>
<dbReference type="AlphaFoldDB" id="A0A4Q6XTN0"/>
<dbReference type="Proteomes" id="UP000292085">
    <property type="component" value="Unassembled WGS sequence"/>
</dbReference>
<evidence type="ECO:0000313" key="2">
    <source>
        <dbReference type="EMBL" id="RZF63640.1"/>
    </source>
</evidence>
<dbReference type="RefSeq" id="WP_130158917.1">
    <property type="nucleotide sequence ID" value="NZ_SGIS01000023.1"/>
</dbReference>
<gene>
    <name evidence="2" type="ORF">EWE75_15020</name>
</gene>
<feature type="domain" description="Cupin type-2" evidence="1">
    <location>
        <begin position="196"/>
        <end position="259"/>
    </location>
</feature>
<dbReference type="InterPro" id="IPR014710">
    <property type="entry name" value="RmlC-like_jellyroll"/>
</dbReference>
<evidence type="ECO:0000313" key="3">
    <source>
        <dbReference type="Proteomes" id="UP000292085"/>
    </source>
</evidence>
<accession>A0A4Q6XTN0</accession>
<evidence type="ECO:0000259" key="1">
    <source>
        <dbReference type="Pfam" id="PF07883"/>
    </source>
</evidence>
<dbReference type="InterPro" id="IPR053146">
    <property type="entry name" value="QDO-like"/>
</dbReference>
<name>A0A4Q6XTN0_9SPHN</name>
<dbReference type="InterPro" id="IPR013096">
    <property type="entry name" value="Cupin_2"/>
</dbReference>
<proteinExistence type="predicted"/>
<keyword evidence="3" id="KW-1185">Reference proteome</keyword>
<dbReference type="InterPro" id="IPR011051">
    <property type="entry name" value="RmlC_Cupin_sf"/>
</dbReference>
<dbReference type="PANTHER" id="PTHR36440:SF1">
    <property type="entry name" value="PUTATIVE (AFU_ORTHOLOGUE AFUA_8G07350)-RELATED"/>
    <property type="match status" value="1"/>
</dbReference>
<dbReference type="OrthoDB" id="109511at2"/>
<dbReference type="Gene3D" id="2.60.120.10">
    <property type="entry name" value="Jelly Rolls"/>
    <property type="match status" value="2"/>
</dbReference>
<organism evidence="2 3">
    <name type="scientific">Sphingomonas populi</name>
    <dbReference type="NCBI Taxonomy" id="2484750"/>
    <lineage>
        <taxon>Bacteria</taxon>
        <taxon>Pseudomonadati</taxon>
        <taxon>Pseudomonadota</taxon>
        <taxon>Alphaproteobacteria</taxon>
        <taxon>Sphingomonadales</taxon>
        <taxon>Sphingomonadaceae</taxon>
        <taxon>Sphingomonas</taxon>
    </lineage>
</organism>
<dbReference type="EMBL" id="SGIS01000023">
    <property type="protein sequence ID" value="RZF63640.1"/>
    <property type="molecule type" value="Genomic_DNA"/>
</dbReference>
<protein>
    <submittedName>
        <fullName evidence="2">Cupin domain-containing protein</fullName>
    </submittedName>
</protein>